<feature type="non-terminal residue" evidence="18">
    <location>
        <position position="396"/>
    </location>
</feature>
<dbReference type="SUPFAM" id="SSF49764">
    <property type="entry name" value="HSP20-like chaperones"/>
    <property type="match status" value="1"/>
</dbReference>
<comment type="caution">
    <text evidence="16">Lacks conserved residue(s) required for the propagation of feature annotation.</text>
</comment>
<comment type="subcellular location">
    <subcellularLocation>
        <location evidence="1 16">Endoplasmic reticulum membrane</location>
        <topology evidence="1 16">Multi-pass membrane protein</topology>
    </subcellularLocation>
</comment>
<evidence type="ECO:0000256" key="2">
    <source>
        <dbReference type="ARBA" id="ARBA00005194"/>
    </source>
</evidence>
<keyword evidence="19" id="KW-1185">Reference proteome</keyword>
<keyword evidence="14 16" id="KW-0456">Lyase</keyword>
<dbReference type="PANTHER" id="PTHR11035">
    <property type="entry name" value="VERY-LONG-CHAIN (3R)-3-HYDROXYACYL-COA DEHYDRATASE"/>
    <property type="match status" value="1"/>
</dbReference>
<dbReference type="GO" id="GO:0102158">
    <property type="term" value="F:very-long-chain (3R)-3-hydroxyacyl-CoA dehydratase activity"/>
    <property type="evidence" value="ECO:0007669"/>
    <property type="project" value="UniProtKB-EC"/>
</dbReference>
<comment type="caution">
    <text evidence="18">The sequence shown here is derived from an EMBL/GenBank/DDBJ whole genome shotgun (WGS) entry which is preliminary data.</text>
</comment>
<evidence type="ECO:0000256" key="10">
    <source>
        <dbReference type="ARBA" id="ARBA00023054"/>
    </source>
</evidence>
<evidence type="ECO:0000256" key="9">
    <source>
        <dbReference type="ARBA" id="ARBA00022989"/>
    </source>
</evidence>
<dbReference type="GO" id="GO:0005789">
    <property type="term" value="C:endoplasmic reticulum membrane"/>
    <property type="evidence" value="ECO:0007669"/>
    <property type="project" value="UniProtKB-SubCell"/>
</dbReference>
<dbReference type="GO" id="GO:0030148">
    <property type="term" value="P:sphingolipid biosynthetic process"/>
    <property type="evidence" value="ECO:0007669"/>
    <property type="project" value="TreeGrafter"/>
</dbReference>
<comment type="function">
    <text evidence="16">Catalyzes the third of the four reactions of the long-chain fatty acids elongation cycle. This endoplasmic reticulum-bound enzymatic process, allows the addition of two carbons to the chain of long- and very long-chain fatty acids/VLCFAs per cycle. This enzyme catalyzes the dehydration of the 3-hydroxyacyl-CoA intermediate into trans-2,3-enoyl-CoA, within each cycle of fatty acid elongation. Thereby, it participates to the production of VLCFAs of different chain lengths that are involved in multiple biological processes as precursors of membrane lipids and lipid mediators.</text>
</comment>
<evidence type="ECO:0000313" key="19">
    <source>
        <dbReference type="Proteomes" id="UP001497623"/>
    </source>
</evidence>
<feature type="transmembrane region" description="Helical" evidence="16">
    <location>
        <begin position="283"/>
        <end position="306"/>
    </location>
</feature>
<name>A0AAV2RFT3_MEGNR</name>
<dbReference type="EC" id="4.2.1.134" evidence="4 16"/>
<evidence type="ECO:0000256" key="16">
    <source>
        <dbReference type="RuleBase" id="RU363109"/>
    </source>
</evidence>
<comment type="similarity">
    <text evidence="15">Belongs to the p23/wos2 family.</text>
</comment>
<keyword evidence="5 16" id="KW-0444">Lipid biosynthesis</keyword>
<evidence type="ECO:0000256" key="5">
    <source>
        <dbReference type="ARBA" id="ARBA00022516"/>
    </source>
</evidence>
<evidence type="ECO:0000256" key="7">
    <source>
        <dbReference type="ARBA" id="ARBA00022824"/>
    </source>
</evidence>
<dbReference type="Pfam" id="PF04387">
    <property type="entry name" value="PTPLA"/>
    <property type="match status" value="1"/>
</dbReference>
<comment type="pathway">
    <text evidence="2 16">Lipid metabolism; fatty acid biosynthesis.</text>
</comment>
<dbReference type="InterPro" id="IPR007482">
    <property type="entry name" value="Tyr_Pase-like_PTPLA"/>
</dbReference>
<feature type="transmembrane region" description="Helical" evidence="16">
    <location>
        <begin position="250"/>
        <end position="271"/>
    </location>
</feature>
<gene>
    <name evidence="18" type="ORF">MNOR_LOCUS22960</name>
</gene>
<dbReference type="AlphaFoldDB" id="A0AAV2RFT3"/>
<evidence type="ECO:0000256" key="8">
    <source>
        <dbReference type="ARBA" id="ARBA00022832"/>
    </source>
</evidence>
<evidence type="ECO:0000313" key="18">
    <source>
        <dbReference type="EMBL" id="CAL4122238.1"/>
    </source>
</evidence>
<evidence type="ECO:0000256" key="6">
    <source>
        <dbReference type="ARBA" id="ARBA00022692"/>
    </source>
</evidence>
<evidence type="ECO:0000256" key="3">
    <source>
        <dbReference type="ARBA" id="ARBA00007811"/>
    </source>
</evidence>
<keyword evidence="12 16" id="KW-0472">Membrane</keyword>
<evidence type="ECO:0000256" key="4">
    <source>
        <dbReference type="ARBA" id="ARBA00013122"/>
    </source>
</evidence>
<evidence type="ECO:0000256" key="13">
    <source>
        <dbReference type="ARBA" id="ARBA00023160"/>
    </source>
</evidence>
<evidence type="ECO:0000256" key="14">
    <source>
        <dbReference type="ARBA" id="ARBA00023239"/>
    </source>
</evidence>
<dbReference type="CDD" id="cd06465">
    <property type="entry name" value="p23_hB-ind1_like"/>
    <property type="match status" value="1"/>
</dbReference>
<evidence type="ECO:0000256" key="15">
    <source>
        <dbReference type="ARBA" id="ARBA00025733"/>
    </source>
</evidence>
<keyword evidence="8 16" id="KW-0276">Fatty acid metabolism</keyword>
<dbReference type="PANTHER" id="PTHR11035:SF35">
    <property type="entry name" value="VERY-LONG-CHAIN (3R)-3-HYDROXYACYL-COA DEHYDRATASE"/>
    <property type="match status" value="1"/>
</dbReference>
<dbReference type="Proteomes" id="UP001497623">
    <property type="component" value="Unassembled WGS sequence"/>
</dbReference>
<organism evidence="18 19">
    <name type="scientific">Meganyctiphanes norvegica</name>
    <name type="common">Northern krill</name>
    <name type="synonym">Thysanopoda norvegica</name>
    <dbReference type="NCBI Taxonomy" id="48144"/>
    <lineage>
        <taxon>Eukaryota</taxon>
        <taxon>Metazoa</taxon>
        <taxon>Ecdysozoa</taxon>
        <taxon>Arthropoda</taxon>
        <taxon>Crustacea</taxon>
        <taxon>Multicrustacea</taxon>
        <taxon>Malacostraca</taxon>
        <taxon>Eumalacostraca</taxon>
        <taxon>Eucarida</taxon>
        <taxon>Euphausiacea</taxon>
        <taxon>Euphausiidae</taxon>
        <taxon>Meganyctiphanes</taxon>
    </lineage>
</organism>
<sequence length="396" mass="46622">MSDDNPLHPFIYWAQTETKITLKIDLRNVQSPIVDLREKSLEFSAVGVGAQGEKKYSASLDFYGYIDTDTSQYRVLDRHVEFSLIKINSEFWERLLEDPRKHAWLKIDFDKWVHQEDLSEEARDIMEDYPDLFDKIKGEEMGWATKRESMKKVYLFLYNLWQFVGFLYIISVMITRYMKDGPDSMEGTYENVWKMLAMCLVTQFLEVFHCMVGYTKGNVVEAAMQTTMRAVIFFALILSEERMHTKPVVFYLFCVWSTIELVSFVPFILNIDVSLLNWYTRTVWNIVCQMELIVDFMINLSFIWSTSSLKRYYVGFPSFLYSGVQNVLCYLLYISPPFFSSCKCNSLNQMFRCNRLQAKHPSFQCHPVIYGDVSGLLSCAYCQHRRTVKGSKYRKQ</sequence>
<protein>
    <recommendedName>
        <fullName evidence="4 16">Very-long-chain (3R)-3-hydroxyacyl-CoA dehydratase</fullName>
        <ecNumber evidence="4 16">4.2.1.134</ecNumber>
    </recommendedName>
</protein>
<evidence type="ECO:0000256" key="1">
    <source>
        <dbReference type="ARBA" id="ARBA00004477"/>
    </source>
</evidence>
<comment type="similarity">
    <text evidence="3 16">Belongs to the very long-chain fatty acids dehydratase HACD family.</text>
</comment>
<feature type="domain" description="CS" evidence="17">
    <location>
        <begin position="6"/>
        <end position="96"/>
    </location>
</feature>
<dbReference type="Pfam" id="PF04969">
    <property type="entry name" value="CS"/>
    <property type="match status" value="1"/>
</dbReference>
<keyword evidence="7 16" id="KW-0256">Endoplasmic reticulum</keyword>
<feature type="transmembrane region" description="Helical" evidence="16">
    <location>
        <begin position="153"/>
        <end position="175"/>
    </location>
</feature>
<keyword evidence="9 16" id="KW-1133">Transmembrane helix</keyword>
<dbReference type="InterPro" id="IPR007052">
    <property type="entry name" value="CS_dom"/>
</dbReference>
<dbReference type="PROSITE" id="PS51203">
    <property type="entry name" value="CS"/>
    <property type="match status" value="1"/>
</dbReference>
<dbReference type="EMBL" id="CAXKWB010019748">
    <property type="protein sequence ID" value="CAL4122238.1"/>
    <property type="molecule type" value="Genomic_DNA"/>
</dbReference>
<comment type="catalytic activity">
    <reaction evidence="16">
        <text>a very-long-chain (3R)-3-hydroxyacyl-CoA = a very-long-chain (2E)-enoyl-CoA + H2O</text>
        <dbReference type="Rhea" id="RHEA:45812"/>
        <dbReference type="ChEBI" id="CHEBI:15377"/>
        <dbReference type="ChEBI" id="CHEBI:83728"/>
        <dbReference type="ChEBI" id="CHEBI:85440"/>
        <dbReference type="EC" id="4.2.1.134"/>
    </reaction>
</comment>
<keyword evidence="13 16" id="KW-0275">Fatty acid biosynthesis</keyword>
<proteinExistence type="inferred from homology"/>
<dbReference type="GO" id="GO:0030497">
    <property type="term" value="P:fatty acid elongation"/>
    <property type="evidence" value="ECO:0007669"/>
    <property type="project" value="TreeGrafter"/>
</dbReference>
<reference evidence="18 19" key="1">
    <citation type="submission" date="2024-05" db="EMBL/GenBank/DDBJ databases">
        <authorList>
            <person name="Wallberg A."/>
        </authorList>
    </citation>
    <scope>NUCLEOTIDE SEQUENCE [LARGE SCALE GENOMIC DNA]</scope>
</reference>
<dbReference type="FunFam" id="2.60.40.790:FF:000013">
    <property type="entry name" value="Very-long-chain (3R)-3-hydroxyacyl-CoA dehydratase"/>
    <property type="match status" value="1"/>
</dbReference>
<evidence type="ECO:0000256" key="12">
    <source>
        <dbReference type="ARBA" id="ARBA00023136"/>
    </source>
</evidence>
<dbReference type="Gene3D" id="2.60.40.790">
    <property type="match status" value="1"/>
</dbReference>
<feature type="transmembrane region" description="Helical" evidence="16">
    <location>
        <begin position="312"/>
        <end position="333"/>
    </location>
</feature>
<keyword evidence="6 16" id="KW-0812">Transmembrane</keyword>
<keyword evidence="10" id="KW-0175">Coiled coil</keyword>
<evidence type="ECO:0000259" key="17">
    <source>
        <dbReference type="PROSITE" id="PS51203"/>
    </source>
</evidence>
<evidence type="ECO:0000256" key="11">
    <source>
        <dbReference type="ARBA" id="ARBA00023098"/>
    </source>
</evidence>
<accession>A0AAV2RFT3</accession>
<keyword evidence="11 16" id="KW-0443">Lipid metabolism</keyword>
<dbReference type="InterPro" id="IPR008978">
    <property type="entry name" value="HSP20-like_chaperone"/>
</dbReference>
<dbReference type="GO" id="GO:0042761">
    <property type="term" value="P:very long-chain fatty acid biosynthetic process"/>
    <property type="evidence" value="ECO:0007669"/>
    <property type="project" value="TreeGrafter"/>
</dbReference>